<name>A0A0E2Z3C9_9GAMM</name>
<dbReference type="EMBL" id="JPGN01000043">
    <property type="protein sequence ID" value="KFI19691.1"/>
    <property type="molecule type" value="Genomic_DNA"/>
</dbReference>
<organism evidence="1 2">
    <name type="scientific">Nitrosococcus oceani C-27</name>
    <dbReference type="NCBI Taxonomy" id="314279"/>
    <lineage>
        <taxon>Bacteria</taxon>
        <taxon>Pseudomonadati</taxon>
        <taxon>Pseudomonadota</taxon>
        <taxon>Gammaproteobacteria</taxon>
        <taxon>Chromatiales</taxon>
        <taxon>Chromatiaceae</taxon>
        <taxon>Nitrosococcus</taxon>
    </lineage>
</organism>
<accession>A0A0E2Z3C9</accession>
<sequence length="420" mass="45511">MAYGTAIYILQNLDISGTVLAHELGHTLGGGAGERTGHLDPKTGAELDDTDRLMNGQNIRNSSPKITPLEKIIMEWTAEKFVNPNLSKCKQTSKSLIGNYGMIEEASISNGGDAILLTTRLFEPLVMEGLFLDYRLSFDIDGDGVGDRMLINTYDGEVWSSQLEGVSLEADSKPALRFLRRPDGTAHAIAASIPKAMLQKSQGIIGWNIVLEIPDLGITDSLPLFGQSCSGKTRKSALPDLKVFNGDGLILSPVRSSRGFDCFDITNPSLALQAAATEELIPVFAGDIFELEGSLAVSSTFSGEVDLYVGYLHPESGIMKEVLVKHLSEIQAEMGWTASVPVPPGLAPGFYQLVITAVCELCKTETTAFGPMVRVGQFKKLPDLNLSPEPYGGQWDSGEGEKEILLNSRDKLEFQMPILR</sequence>
<protein>
    <submittedName>
        <fullName evidence="1">Uncharacterized protein</fullName>
    </submittedName>
</protein>
<dbReference type="Proteomes" id="UP000028839">
    <property type="component" value="Unassembled WGS sequence"/>
</dbReference>
<gene>
    <name evidence="1" type="ORF">IB75_07745</name>
</gene>
<evidence type="ECO:0000313" key="2">
    <source>
        <dbReference type="Proteomes" id="UP000028839"/>
    </source>
</evidence>
<proteinExistence type="predicted"/>
<dbReference type="HOGENOM" id="CLU_653509_0_0_6"/>
<evidence type="ECO:0000313" key="1">
    <source>
        <dbReference type="EMBL" id="KFI19691.1"/>
    </source>
</evidence>
<dbReference type="AlphaFoldDB" id="A0A0E2Z3C9"/>
<reference evidence="1 2" key="1">
    <citation type="submission" date="2014-07" db="EMBL/GenBank/DDBJ databases">
        <title>Comparative analysis of Nitrosococcus oceani genome inventories of strains from Pacific and Atlantic gyres.</title>
        <authorList>
            <person name="Lim C.K."/>
            <person name="Wang L."/>
            <person name="Sayavedra-Soto L.A."/>
            <person name="Klotz M.G."/>
        </authorList>
    </citation>
    <scope>NUCLEOTIDE SEQUENCE [LARGE SCALE GENOMIC DNA]</scope>
    <source>
        <strain evidence="1 2">C-27</strain>
    </source>
</reference>
<comment type="caution">
    <text evidence="1">The sequence shown here is derived from an EMBL/GenBank/DDBJ whole genome shotgun (WGS) entry which is preliminary data.</text>
</comment>